<accession>A0A8T2LYG1</accession>
<protein>
    <submittedName>
        <fullName evidence="2">Uncharacterized protein</fullName>
    </submittedName>
</protein>
<dbReference type="EMBL" id="JAICCE010000006">
    <property type="protein sequence ID" value="KAG9276450.1"/>
    <property type="molecule type" value="Genomic_DNA"/>
</dbReference>
<comment type="caution">
    <text evidence="2">The sequence shown here is derived from an EMBL/GenBank/DDBJ whole genome shotgun (WGS) entry which is preliminary data.</text>
</comment>
<dbReference type="AlphaFoldDB" id="A0A8T2LYG1"/>
<reference evidence="2 3" key="1">
    <citation type="submission" date="2021-07" db="EMBL/GenBank/DDBJ databases">
        <authorList>
            <person name="Imarazene B."/>
            <person name="Zahm M."/>
            <person name="Klopp C."/>
            <person name="Cabau C."/>
            <person name="Beille S."/>
            <person name="Jouanno E."/>
            <person name="Castinel A."/>
            <person name="Lluch J."/>
            <person name="Gil L."/>
            <person name="Kuchtly C."/>
            <person name="Lopez Roques C."/>
            <person name="Donnadieu C."/>
            <person name="Parrinello H."/>
            <person name="Journot L."/>
            <person name="Du K."/>
            <person name="Schartl M."/>
            <person name="Retaux S."/>
            <person name="Guiguen Y."/>
        </authorList>
    </citation>
    <scope>NUCLEOTIDE SEQUENCE [LARGE SCALE GENOMIC DNA]</scope>
    <source>
        <strain evidence="2">Pach_M1</strain>
        <tissue evidence="2">Testis</tissue>
    </source>
</reference>
<organism evidence="2 3">
    <name type="scientific">Astyanax mexicanus</name>
    <name type="common">Blind cave fish</name>
    <name type="synonym">Astyanax fasciatus mexicanus</name>
    <dbReference type="NCBI Taxonomy" id="7994"/>
    <lineage>
        <taxon>Eukaryota</taxon>
        <taxon>Metazoa</taxon>
        <taxon>Chordata</taxon>
        <taxon>Craniata</taxon>
        <taxon>Vertebrata</taxon>
        <taxon>Euteleostomi</taxon>
        <taxon>Actinopterygii</taxon>
        <taxon>Neopterygii</taxon>
        <taxon>Teleostei</taxon>
        <taxon>Ostariophysi</taxon>
        <taxon>Characiformes</taxon>
        <taxon>Characoidei</taxon>
        <taxon>Acestrorhamphidae</taxon>
        <taxon>Acestrorhamphinae</taxon>
        <taxon>Astyanax</taxon>
    </lineage>
</organism>
<evidence type="ECO:0000313" key="2">
    <source>
        <dbReference type="EMBL" id="KAG9276450.1"/>
    </source>
</evidence>
<feature type="region of interest" description="Disordered" evidence="1">
    <location>
        <begin position="1"/>
        <end position="31"/>
    </location>
</feature>
<evidence type="ECO:0000256" key="1">
    <source>
        <dbReference type="SAM" id="MobiDB-lite"/>
    </source>
</evidence>
<dbReference type="Proteomes" id="UP000752171">
    <property type="component" value="Unassembled WGS sequence"/>
</dbReference>
<feature type="compositionally biased region" description="Polar residues" evidence="1">
    <location>
        <begin position="16"/>
        <end position="29"/>
    </location>
</feature>
<name>A0A8T2LYG1_ASTMX</name>
<sequence>MHSELMASQADISKGSDGSNKQTELTEMQHQNDLKALNDKLAVMEEKMALCNAVLDDLRSIQRIVQEKGLCDSAFQGLDK</sequence>
<proteinExistence type="predicted"/>
<evidence type="ECO:0000313" key="3">
    <source>
        <dbReference type="Proteomes" id="UP000752171"/>
    </source>
</evidence>
<gene>
    <name evidence="2" type="ORF">AMEX_G8764</name>
</gene>